<comment type="similarity">
    <text evidence="1">Belongs to the TonB-dependent receptor family.</text>
</comment>
<keyword evidence="1" id="KW-0472">Membrane</keyword>
<sequence>MKRKLILPLLLCFGILITFAYKADDDPFSALIKKLEAYIEKYPQEKVHLHLDKPFYAIGDDIWFKAYVVNAQTGKPSTISNALYVELISEKDSVKKQIKLPVISGFTWGDFKLPDSFTEGNYRIRAYTQWMKNAGTEFFFDKTIKIGNSWANNVYTNTSYAFSKQNTAEKVDANIRFTDKKGVPYAQSDVSYEVQLNFRSLAKGKAVTNDQGEVNISFLNTQPSLYKSGKIIATLTLPDKKKMIKEIPVKATSNAIDVQFFPESGNLVESLPNKIGIKAVNASGLGEDVKGSIIDNDGQEVTQFSTQHLGIGSFILNPQPGKTYAAKVKYKDGSESTINLPRVLPSGYIITVNSNTENVVAKVLLSPDLIGNGELKLVAQNNGNVYFISKAASQKQIITTSIPKKDLPSGIIQLTLFSARNTPVAERLVFVNNVKDKITTKVSTAKESYARKEKVNVNLQADFAEKPAQASFSIAVTNTTSVKPDEENESNIFTTLLLTSDLIGYIEKPNYYFLHDDQKTQQDLDNLMITQGWRRILWKNIINNAGPNIRYEPEKSLKISGVVTSYGGKPLPNSKVSLFSSSGGLFAIDTLSDAQGRFNFDNLIFNDSTKFIVQARTAKNKKSVDIVLDVVSGQIVTKNKNTGDIEVNVNEALSGYLKQSENYFDDLTKRGILERTILLKEVNIVEKKNPAKNSSNLNGAGNADAIITTDQLQYCTTLSQCLQGRVAGLIIRNGTPYLMRNNGTPMSIVLDGMQMEGDFLDNINPMDIETIEVLKSAGNTAIYGSRGGGGVLVITTKRGGGYSSASTFTPGIIPFSPKGYYTPREFYSPKYDAPDNRPDYRTTIYWNPNIVTNESGKAAFNYFNSDEPGTYRIVIEGMDMLGNLARTVYTYEVK</sequence>
<reference evidence="4 5" key="1">
    <citation type="submission" date="2024-03" db="EMBL/GenBank/DDBJ databases">
        <title>Sequence of Lycoming College Course Isolates.</title>
        <authorList>
            <person name="Plotts O."/>
            <person name="Newman J."/>
        </authorList>
    </citation>
    <scope>NUCLEOTIDE SEQUENCE [LARGE SCALE GENOMIC DNA]</scope>
    <source>
        <strain evidence="4 5">CJB-3</strain>
    </source>
</reference>
<feature type="domain" description="TonB-dependent receptor plug" evidence="3">
    <location>
        <begin position="715"/>
        <end position="791"/>
    </location>
</feature>
<dbReference type="PROSITE" id="PS52016">
    <property type="entry name" value="TONB_DEPENDENT_REC_3"/>
    <property type="match status" value="1"/>
</dbReference>
<evidence type="ECO:0000259" key="3">
    <source>
        <dbReference type="Pfam" id="PF07715"/>
    </source>
</evidence>
<feature type="chain" id="PRO_5046276624" evidence="2">
    <location>
        <begin position="24"/>
        <end position="894"/>
    </location>
</feature>
<organism evidence="4 5">
    <name type="scientific">Pedobacter panaciterrae</name>
    <dbReference type="NCBI Taxonomy" id="363849"/>
    <lineage>
        <taxon>Bacteria</taxon>
        <taxon>Pseudomonadati</taxon>
        <taxon>Bacteroidota</taxon>
        <taxon>Sphingobacteriia</taxon>
        <taxon>Sphingobacteriales</taxon>
        <taxon>Sphingobacteriaceae</taxon>
        <taxon>Pedobacter</taxon>
    </lineage>
</organism>
<comment type="caution">
    <text evidence="4">The sequence shown here is derived from an EMBL/GenBank/DDBJ whole genome shotgun (WGS) entry which is preliminary data.</text>
</comment>
<dbReference type="Gene3D" id="2.60.40.1930">
    <property type="match status" value="1"/>
</dbReference>
<protein>
    <submittedName>
        <fullName evidence="4">TonB-dependent receptor plug domain-containing protein</fullName>
    </submittedName>
</protein>
<name>A0ABU8NQV5_9SPHI</name>
<evidence type="ECO:0000313" key="5">
    <source>
        <dbReference type="Proteomes" id="UP001378956"/>
    </source>
</evidence>
<dbReference type="InterPro" id="IPR012910">
    <property type="entry name" value="Plug_dom"/>
</dbReference>
<keyword evidence="1" id="KW-0812">Transmembrane</keyword>
<accession>A0ABU8NQV5</accession>
<dbReference type="InterPro" id="IPR039426">
    <property type="entry name" value="TonB-dep_rcpt-like"/>
</dbReference>
<keyword evidence="1" id="KW-1134">Transmembrane beta strand</keyword>
<proteinExistence type="inferred from homology"/>
<dbReference type="RefSeq" id="WP_288883773.1">
    <property type="nucleotide sequence ID" value="NZ_CBFGNQ010000005.1"/>
</dbReference>
<dbReference type="InterPro" id="IPR008969">
    <property type="entry name" value="CarboxyPept-like_regulatory"/>
</dbReference>
<evidence type="ECO:0000313" key="4">
    <source>
        <dbReference type="EMBL" id="MEJ2904620.1"/>
    </source>
</evidence>
<dbReference type="Gene3D" id="2.170.130.10">
    <property type="entry name" value="TonB-dependent receptor, plug domain"/>
    <property type="match status" value="1"/>
</dbReference>
<dbReference type="EMBL" id="JBBEUB010000007">
    <property type="protein sequence ID" value="MEJ2904620.1"/>
    <property type="molecule type" value="Genomic_DNA"/>
</dbReference>
<dbReference type="SUPFAM" id="SSF56935">
    <property type="entry name" value="Porins"/>
    <property type="match status" value="1"/>
</dbReference>
<dbReference type="InterPro" id="IPR037066">
    <property type="entry name" value="Plug_dom_sf"/>
</dbReference>
<keyword evidence="4" id="KW-0675">Receptor</keyword>
<keyword evidence="2" id="KW-0732">Signal</keyword>
<evidence type="ECO:0000256" key="1">
    <source>
        <dbReference type="PROSITE-ProRule" id="PRU01360"/>
    </source>
</evidence>
<keyword evidence="1" id="KW-0813">Transport</keyword>
<keyword evidence="5" id="KW-1185">Reference proteome</keyword>
<keyword evidence="1" id="KW-0998">Cell outer membrane</keyword>
<dbReference type="Pfam" id="PF07715">
    <property type="entry name" value="Plug"/>
    <property type="match status" value="1"/>
</dbReference>
<feature type="signal peptide" evidence="2">
    <location>
        <begin position="1"/>
        <end position="23"/>
    </location>
</feature>
<dbReference type="Proteomes" id="UP001378956">
    <property type="component" value="Unassembled WGS sequence"/>
</dbReference>
<gene>
    <name evidence="4" type="ORF">WAE58_19415</name>
</gene>
<comment type="subcellular location">
    <subcellularLocation>
        <location evidence="1">Cell outer membrane</location>
        <topology evidence="1">Multi-pass membrane protein</topology>
    </subcellularLocation>
</comment>
<evidence type="ECO:0000256" key="2">
    <source>
        <dbReference type="SAM" id="SignalP"/>
    </source>
</evidence>
<dbReference type="SUPFAM" id="SSF49464">
    <property type="entry name" value="Carboxypeptidase regulatory domain-like"/>
    <property type="match status" value="1"/>
</dbReference>